<evidence type="ECO:0000313" key="2">
    <source>
        <dbReference type="EMBL" id="TRZ29218.1"/>
    </source>
</evidence>
<accession>A0A4P8KDD6</accession>
<organism evidence="2 3">
    <name type="scientific">Enterococcus avium</name>
    <name type="common">Streptococcus avium</name>
    <dbReference type="NCBI Taxonomy" id="33945"/>
    <lineage>
        <taxon>Bacteria</taxon>
        <taxon>Bacillati</taxon>
        <taxon>Bacillota</taxon>
        <taxon>Bacilli</taxon>
        <taxon>Lactobacillales</taxon>
        <taxon>Enterococcaceae</taxon>
        <taxon>Enterococcus</taxon>
    </lineage>
</organism>
<proteinExistence type="predicted"/>
<reference evidence="2 3" key="1">
    <citation type="submission" date="2017-10" db="EMBL/GenBank/DDBJ databases">
        <title>FDA dAtabase for Regulatory Grade micrObial Sequences (FDA-ARGOS): Supporting development and validation of Infectious Disease Dx tests.</title>
        <authorList>
            <person name="Campos J."/>
            <person name="Goldberg B."/>
            <person name="Tallon L.J."/>
            <person name="Sadzewicz L."/>
            <person name="Sengamalay N."/>
            <person name="Ott S."/>
            <person name="Godinez A."/>
            <person name="Nagaraj S."/>
            <person name="Vyas G."/>
            <person name="Aluvathingal J."/>
            <person name="Nadendla S."/>
            <person name="Geyer C."/>
            <person name="Nandy P."/>
            <person name="Hobson J."/>
            <person name="Sichtig H."/>
        </authorList>
    </citation>
    <scope>NUCLEOTIDE SEQUENCE [LARGE SCALE GENOMIC DNA]</scope>
    <source>
        <strain evidence="2 3">FDAARGOS_185</strain>
    </source>
</reference>
<dbReference type="Proteomes" id="UP000316316">
    <property type="component" value="Unassembled WGS sequence"/>
</dbReference>
<comment type="caution">
    <text evidence="2">The sequence shown here is derived from an EMBL/GenBank/DDBJ whole genome shotgun (WGS) entry which is preliminary data.</text>
</comment>
<gene>
    <name evidence="2" type="ORF">AUF17_21295</name>
</gene>
<dbReference type="AlphaFoldDB" id="A0A4P8KDD6"/>
<dbReference type="RefSeq" id="WP_016178292.1">
    <property type="nucleotide sequence ID" value="NZ_CAAKOC010000229.1"/>
</dbReference>
<feature type="region of interest" description="Disordered" evidence="1">
    <location>
        <begin position="278"/>
        <end position="311"/>
    </location>
</feature>
<evidence type="ECO:0000313" key="3">
    <source>
        <dbReference type="Proteomes" id="UP000316316"/>
    </source>
</evidence>
<sequence>MTNIYLTAEPNDVLRRFSSLFKPYFKKSGDWDAVVHRLFNNKKEYYQSSECYRSAVKYLYAVTTSQAEDCLDSYNLISIFKDANGRKHKWTLKDVDPQRKEEEIAVLLKLLTELTIFKNKEVRQFSQFMTFDCFKTTNVKHYEEPQNEKLEEPVEQSTEVDREELKIMVPHGFDPRTLSETELVVLVQAYLPKGKTIEDVHVLFVERSAEAQEMIDAQVSRQNTSNDYLEDSAGPGLLTKNLAVEEKAVLQEKIPRKKSSNNIGHLSGQQLSAMSLINRFKNRQTQTTSVGKSSKKTKSATGNNKRKKKRK</sequence>
<dbReference type="EMBL" id="PDXQ01000002">
    <property type="protein sequence ID" value="TRZ29218.1"/>
    <property type="molecule type" value="Genomic_DNA"/>
</dbReference>
<evidence type="ECO:0000256" key="1">
    <source>
        <dbReference type="SAM" id="MobiDB-lite"/>
    </source>
</evidence>
<protein>
    <submittedName>
        <fullName evidence="2">Uncharacterized protein</fullName>
    </submittedName>
</protein>
<name>A0A4P8KDD6_ENTAV</name>
<feature type="compositionally biased region" description="Basic residues" evidence="1">
    <location>
        <begin position="293"/>
        <end position="311"/>
    </location>
</feature>